<feature type="transmembrane region" description="Helical" evidence="1">
    <location>
        <begin position="44"/>
        <end position="67"/>
    </location>
</feature>
<protein>
    <submittedName>
        <fullName evidence="3">Sulfite exporter TauE/SafE family protein</fullName>
    </submittedName>
</protein>
<organism evidence="3 4">
    <name type="scientific">Candidatus Desulfobia pelagia</name>
    <dbReference type="NCBI Taxonomy" id="2841692"/>
    <lineage>
        <taxon>Bacteria</taxon>
        <taxon>Pseudomonadati</taxon>
        <taxon>Thermodesulfobacteriota</taxon>
        <taxon>Desulfobulbia</taxon>
        <taxon>Desulfobulbales</taxon>
        <taxon>Desulfobulbaceae</taxon>
        <taxon>Candidatus Desulfobia</taxon>
    </lineage>
</organism>
<evidence type="ECO:0000313" key="4">
    <source>
        <dbReference type="Proteomes" id="UP000614424"/>
    </source>
</evidence>
<feature type="transmembrane region" description="Helical" evidence="1">
    <location>
        <begin position="6"/>
        <end position="32"/>
    </location>
</feature>
<comment type="caution">
    <text evidence="3">The sequence shown here is derived from an EMBL/GenBank/DDBJ whole genome shotgun (WGS) entry which is preliminary data.</text>
</comment>
<evidence type="ECO:0000259" key="2">
    <source>
        <dbReference type="Pfam" id="PF13386"/>
    </source>
</evidence>
<dbReference type="Pfam" id="PF13386">
    <property type="entry name" value="DsbD_2"/>
    <property type="match status" value="1"/>
</dbReference>
<dbReference type="InterPro" id="IPR039447">
    <property type="entry name" value="UreH-like_TM_dom"/>
</dbReference>
<dbReference type="AlphaFoldDB" id="A0A8J6NDX5"/>
<dbReference type="EMBL" id="JACNJZ010000138">
    <property type="protein sequence ID" value="MBC8318224.1"/>
    <property type="molecule type" value="Genomic_DNA"/>
</dbReference>
<dbReference type="Proteomes" id="UP000614424">
    <property type="component" value="Unassembled WGS sequence"/>
</dbReference>
<feature type="transmembrane region" description="Helical" evidence="1">
    <location>
        <begin position="147"/>
        <end position="171"/>
    </location>
</feature>
<feature type="transmembrane region" description="Helical" evidence="1">
    <location>
        <begin position="79"/>
        <end position="99"/>
    </location>
</feature>
<accession>A0A8J6NDX5</accession>
<proteinExistence type="predicted"/>
<gene>
    <name evidence="3" type="ORF">H8E41_09990</name>
</gene>
<keyword evidence="1" id="KW-1133">Transmembrane helix</keyword>
<feature type="domain" description="Urease accessory protein UreH-like transmembrane" evidence="2">
    <location>
        <begin position="7"/>
        <end position="187"/>
    </location>
</feature>
<evidence type="ECO:0000256" key="1">
    <source>
        <dbReference type="SAM" id="Phobius"/>
    </source>
</evidence>
<feature type="transmembrane region" description="Helical" evidence="1">
    <location>
        <begin position="183"/>
        <end position="202"/>
    </location>
</feature>
<reference evidence="3 4" key="1">
    <citation type="submission" date="2020-08" db="EMBL/GenBank/DDBJ databases">
        <title>Bridging the membrane lipid divide: bacteria of the FCB group superphylum have the potential to synthesize archaeal ether lipids.</title>
        <authorList>
            <person name="Villanueva L."/>
            <person name="Von Meijenfeldt F.A.B."/>
            <person name="Westbye A.B."/>
            <person name="Yadav S."/>
            <person name="Hopmans E.C."/>
            <person name="Dutilh B.E."/>
            <person name="Sinninghe Damste J.S."/>
        </authorList>
    </citation>
    <scope>NUCLEOTIDE SEQUENCE [LARGE SCALE GENOMIC DNA]</scope>
    <source>
        <strain evidence="3">NIOZ-UU47</strain>
    </source>
</reference>
<keyword evidence="1" id="KW-0812">Transmembrane</keyword>
<keyword evidence="1" id="KW-0472">Membrane</keyword>
<feature type="transmembrane region" description="Helical" evidence="1">
    <location>
        <begin position="111"/>
        <end position="135"/>
    </location>
</feature>
<name>A0A8J6NDX5_9BACT</name>
<evidence type="ECO:0000313" key="3">
    <source>
        <dbReference type="EMBL" id="MBC8318224.1"/>
    </source>
</evidence>
<sequence>MVDTLSIFILGVTYGTTICSMTCLPYLGPFILTTGSGFQDGLKGAFSFGTGKIIMYALFGGLAAFVGEVFNPGPEMQKIMGFSLIGVALIMPFINRLSCRETCKGGTKNRLPLLFLGMATSLVPCPPVAAVFLLAAGQDSIVTGMGFGLFFGLGLTLSPLLLTAGGLGLISQNLHRETGKFMPYLRALAMLVLIFLGVKMIFSGGAGHGMA</sequence>